<sequence>MPGQTSTMAVLSTTRSSSSSCRSSSRTSPTSSGLVSSEAAFICHRALPPTSTSHRCIRSLALGFFFTSTGAGTITTPDHNNYMPLRFVPLRPSSSPRRRRRRVMLADLVDGDGLPILQRPPRRGDPPDQEPYPEAVRVQPHHRRGRRPPAPARQRPPAKALRVRVAHRRRPPVLQPGQRRRRPLHDVAELLPGGSDVQPARLHGGAVVRVRQRTVGGGGACGGREGRQDEAAHGGGHGGAPRHGGVATTEAGAAEVAQGGGEGRVQDGGKLAGFVAVRAAVLGGGVVGQDEDTRLLHPPPPLPRPRRHDGVAARISLQRPALAAGTIGCDPALFLPLPAGEALVEKPFVVPVRNPPLVPVFKPGVPIRD</sequence>
<dbReference type="EMBL" id="AP014963">
    <property type="protein sequence ID" value="BAT00819.1"/>
    <property type="molecule type" value="Genomic_DNA"/>
</dbReference>
<gene>
    <name evidence="2" type="ordered locus">Os07g0248150</name>
    <name evidence="2" type="ORF">OSNPB_070248150</name>
</gene>
<feature type="region of interest" description="Disordered" evidence="1">
    <location>
        <begin position="216"/>
        <end position="244"/>
    </location>
</feature>
<evidence type="ECO:0000256" key="1">
    <source>
        <dbReference type="SAM" id="MobiDB-lite"/>
    </source>
</evidence>
<organism evidence="2 3">
    <name type="scientific">Oryza sativa subsp. japonica</name>
    <name type="common">Rice</name>
    <dbReference type="NCBI Taxonomy" id="39947"/>
    <lineage>
        <taxon>Eukaryota</taxon>
        <taxon>Viridiplantae</taxon>
        <taxon>Streptophyta</taxon>
        <taxon>Embryophyta</taxon>
        <taxon>Tracheophyta</taxon>
        <taxon>Spermatophyta</taxon>
        <taxon>Magnoliopsida</taxon>
        <taxon>Liliopsida</taxon>
        <taxon>Poales</taxon>
        <taxon>Poaceae</taxon>
        <taxon>BOP clade</taxon>
        <taxon>Oryzoideae</taxon>
        <taxon>Oryzeae</taxon>
        <taxon>Oryzinae</taxon>
        <taxon>Oryza</taxon>
        <taxon>Oryza sativa</taxon>
    </lineage>
</organism>
<reference evidence="2 3" key="2">
    <citation type="journal article" date="2013" name="Plant Cell Physiol.">
        <title>Rice Annotation Project Database (RAP-DB): an integrative and interactive database for rice genomics.</title>
        <authorList>
            <person name="Sakai H."/>
            <person name="Lee S.S."/>
            <person name="Tanaka T."/>
            <person name="Numa H."/>
            <person name="Kim J."/>
            <person name="Kawahara Y."/>
            <person name="Wakimoto H."/>
            <person name="Yang C.C."/>
            <person name="Iwamoto M."/>
            <person name="Abe T."/>
            <person name="Yamada Y."/>
            <person name="Muto A."/>
            <person name="Inokuchi H."/>
            <person name="Ikemura T."/>
            <person name="Matsumoto T."/>
            <person name="Sasaki T."/>
            <person name="Itoh T."/>
        </authorList>
    </citation>
    <scope>NUCLEOTIDE SEQUENCE [LARGE SCALE GENOMIC DNA]</scope>
    <source>
        <strain evidence="3">cv. Nipponbare</strain>
    </source>
</reference>
<evidence type="ECO:0000313" key="2">
    <source>
        <dbReference type="EMBL" id="BAT00819.1"/>
    </source>
</evidence>
<name>A0A0P0X4R7_ORYSJ</name>
<dbReference type="Gramene" id="Os07t0248150-00">
    <property type="protein sequence ID" value="Os07t0248150-00"/>
    <property type="gene ID" value="Os07g0248150"/>
</dbReference>
<feature type="region of interest" description="Disordered" evidence="1">
    <location>
        <begin position="112"/>
        <end position="163"/>
    </location>
</feature>
<feature type="compositionally biased region" description="Gly residues" evidence="1">
    <location>
        <begin position="233"/>
        <end position="242"/>
    </location>
</feature>
<feature type="compositionally biased region" description="Low complexity" evidence="1">
    <location>
        <begin position="12"/>
        <end position="33"/>
    </location>
</feature>
<dbReference type="AlphaFoldDB" id="A0A0P0X4R7"/>
<reference evidence="3" key="1">
    <citation type="journal article" date="2005" name="Nature">
        <title>The map-based sequence of the rice genome.</title>
        <authorList>
            <consortium name="International rice genome sequencing project (IRGSP)"/>
            <person name="Matsumoto T."/>
            <person name="Wu J."/>
            <person name="Kanamori H."/>
            <person name="Katayose Y."/>
            <person name="Fujisawa M."/>
            <person name="Namiki N."/>
            <person name="Mizuno H."/>
            <person name="Yamamoto K."/>
            <person name="Antonio B.A."/>
            <person name="Baba T."/>
            <person name="Sakata K."/>
            <person name="Nagamura Y."/>
            <person name="Aoki H."/>
            <person name="Arikawa K."/>
            <person name="Arita K."/>
            <person name="Bito T."/>
            <person name="Chiden Y."/>
            <person name="Fujitsuka N."/>
            <person name="Fukunaka R."/>
            <person name="Hamada M."/>
            <person name="Harada C."/>
            <person name="Hayashi A."/>
            <person name="Hijishita S."/>
            <person name="Honda M."/>
            <person name="Hosokawa S."/>
            <person name="Ichikawa Y."/>
            <person name="Idonuma A."/>
            <person name="Iijima M."/>
            <person name="Ikeda M."/>
            <person name="Ikeno M."/>
            <person name="Ito K."/>
            <person name="Ito S."/>
            <person name="Ito T."/>
            <person name="Ito Y."/>
            <person name="Ito Y."/>
            <person name="Iwabuchi A."/>
            <person name="Kamiya K."/>
            <person name="Karasawa W."/>
            <person name="Kurita K."/>
            <person name="Katagiri S."/>
            <person name="Kikuta A."/>
            <person name="Kobayashi H."/>
            <person name="Kobayashi N."/>
            <person name="Machita K."/>
            <person name="Maehara T."/>
            <person name="Masukawa M."/>
            <person name="Mizubayashi T."/>
            <person name="Mukai Y."/>
            <person name="Nagasaki H."/>
            <person name="Nagata Y."/>
            <person name="Naito S."/>
            <person name="Nakashima M."/>
            <person name="Nakama Y."/>
            <person name="Nakamichi Y."/>
            <person name="Nakamura M."/>
            <person name="Meguro A."/>
            <person name="Negishi M."/>
            <person name="Ohta I."/>
            <person name="Ohta T."/>
            <person name="Okamoto M."/>
            <person name="Ono N."/>
            <person name="Saji S."/>
            <person name="Sakaguchi M."/>
            <person name="Sakai K."/>
            <person name="Shibata M."/>
            <person name="Shimokawa T."/>
            <person name="Song J."/>
            <person name="Takazaki Y."/>
            <person name="Terasawa K."/>
            <person name="Tsugane M."/>
            <person name="Tsuji K."/>
            <person name="Ueda S."/>
            <person name="Waki K."/>
            <person name="Yamagata H."/>
            <person name="Yamamoto M."/>
            <person name="Yamamoto S."/>
            <person name="Yamane H."/>
            <person name="Yoshiki S."/>
            <person name="Yoshihara R."/>
            <person name="Yukawa K."/>
            <person name="Zhong H."/>
            <person name="Yano M."/>
            <person name="Yuan Q."/>
            <person name="Ouyang S."/>
            <person name="Liu J."/>
            <person name="Jones K.M."/>
            <person name="Gansberger K."/>
            <person name="Moffat K."/>
            <person name="Hill J."/>
            <person name="Bera J."/>
            <person name="Fadrosh D."/>
            <person name="Jin S."/>
            <person name="Johri S."/>
            <person name="Kim M."/>
            <person name="Overton L."/>
            <person name="Reardon M."/>
            <person name="Tsitrin T."/>
            <person name="Vuong H."/>
            <person name="Weaver B."/>
            <person name="Ciecko A."/>
            <person name="Tallon L."/>
            <person name="Jackson J."/>
            <person name="Pai G."/>
            <person name="Aken S.V."/>
            <person name="Utterback T."/>
            <person name="Reidmuller S."/>
            <person name="Feldblyum T."/>
            <person name="Hsiao J."/>
            <person name="Zismann V."/>
            <person name="Iobst S."/>
            <person name="de Vazeille A.R."/>
            <person name="Buell C.R."/>
            <person name="Ying K."/>
            <person name="Li Y."/>
            <person name="Lu T."/>
            <person name="Huang Y."/>
            <person name="Zhao Q."/>
            <person name="Feng Q."/>
            <person name="Zhang L."/>
            <person name="Zhu J."/>
            <person name="Weng Q."/>
            <person name="Mu J."/>
            <person name="Lu Y."/>
            <person name="Fan D."/>
            <person name="Liu Y."/>
            <person name="Guan J."/>
            <person name="Zhang Y."/>
            <person name="Yu S."/>
            <person name="Liu X."/>
            <person name="Zhang Y."/>
            <person name="Hong G."/>
            <person name="Han B."/>
            <person name="Choisne N."/>
            <person name="Demange N."/>
            <person name="Orjeda G."/>
            <person name="Samain S."/>
            <person name="Cattolico L."/>
            <person name="Pelletier E."/>
            <person name="Couloux A."/>
            <person name="Segurens B."/>
            <person name="Wincker P."/>
            <person name="D'Hont A."/>
            <person name="Scarpelli C."/>
            <person name="Weissenbach J."/>
            <person name="Salanoubat M."/>
            <person name="Quetier F."/>
            <person name="Yu Y."/>
            <person name="Kim H.R."/>
            <person name="Rambo T."/>
            <person name="Currie J."/>
            <person name="Collura K."/>
            <person name="Luo M."/>
            <person name="Yang T."/>
            <person name="Ammiraju J.S.S."/>
            <person name="Engler F."/>
            <person name="Soderlund C."/>
            <person name="Wing R.A."/>
            <person name="Palmer L.E."/>
            <person name="de la Bastide M."/>
            <person name="Spiegel L."/>
            <person name="Nascimento L."/>
            <person name="Zutavern T."/>
            <person name="O'Shaughnessy A."/>
            <person name="Dike S."/>
            <person name="Dedhia N."/>
            <person name="Preston R."/>
            <person name="Balija V."/>
            <person name="McCombie W.R."/>
            <person name="Chow T."/>
            <person name="Chen H."/>
            <person name="Chung M."/>
            <person name="Chen C."/>
            <person name="Shaw J."/>
            <person name="Wu H."/>
            <person name="Hsiao K."/>
            <person name="Chao Y."/>
            <person name="Chu M."/>
            <person name="Cheng C."/>
            <person name="Hour A."/>
            <person name="Lee P."/>
            <person name="Lin S."/>
            <person name="Lin Y."/>
            <person name="Liou J."/>
            <person name="Liu S."/>
            <person name="Hsing Y."/>
            <person name="Raghuvanshi S."/>
            <person name="Mohanty A."/>
            <person name="Bharti A.K."/>
            <person name="Gaur A."/>
            <person name="Gupta V."/>
            <person name="Kumar D."/>
            <person name="Ravi V."/>
            <person name="Vij S."/>
            <person name="Kapur A."/>
            <person name="Khurana P."/>
            <person name="Khurana P."/>
            <person name="Khurana J.P."/>
            <person name="Tyagi A.K."/>
            <person name="Gaikwad K."/>
            <person name="Singh A."/>
            <person name="Dalal V."/>
            <person name="Srivastava S."/>
            <person name="Dixit A."/>
            <person name="Pal A.K."/>
            <person name="Ghazi I.A."/>
            <person name="Yadav M."/>
            <person name="Pandit A."/>
            <person name="Bhargava A."/>
            <person name="Sureshbabu K."/>
            <person name="Batra K."/>
            <person name="Sharma T.R."/>
            <person name="Mohapatra T."/>
            <person name="Singh N.K."/>
            <person name="Messing J."/>
            <person name="Nelson A.B."/>
            <person name="Fuks G."/>
            <person name="Kavchok S."/>
            <person name="Keizer G."/>
            <person name="Linton E."/>
            <person name="Llaca V."/>
            <person name="Song R."/>
            <person name="Tanyolac B."/>
            <person name="Young S."/>
            <person name="Ho-Il K."/>
            <person name="Hahn J.H."/>
            <person name="Sangsakoo G."/>
            <person name="Vanavichit A."/>
            <person name="de Mattos Luiz.A.T."/>
            <person name="Zimmer P.D."/>
            <person name="Malone G."/>
            <person name="Dellagostin O."/>
            <person name="de Oliveira A.C."/>
            <person name="Bevan M."/>
            <person name="Bancroft I."/>
            <person name="Minx P."/>
            <person name="Cordum H."/>
            <person name="Wilson R."/>
            <person name="Cheng Z."/>
            <person name="Jin W."/>
            <person name="Jiang J."/>
            <person name="Leong S.A."/>
            <person name="Iwama H."/>
            <person name="Gojobori T."/>
            <person name="Itoh T."/>
            <person name="Niimura Y."/>
            <person name="Fujii Y."/>
            <person name="Habara T."/>
            <person name="Sakai H."/>
            <person name="Sato Y."/>
            <person name="Wilson G."/>
            <person name="Kumar K."/>
            <person name="McCouch S."/>
            <person name="Juretic N."/>
            <person name="Hoen D."/>
            <person name="Wright S."/>
            <person name="Bruskiewich R."/>
            <person name="Bureau T."/>
            <person name="Miyao A."/>
            <person name="Hirochika H."/>
            <person name="Nishikawa T."/>
            <person name="Kadowaki K."/>
            <person name="Sugiura M."/>
            <person name="Burr B."/>
            <person name="Sasaki T."/>
        </authorList>
    </citation>
    <scope>NUCLEOTIDE SEQUENCE [LARGE SCALE GENOMIC DNA]</scope>
    <source>
        <strain evidence="3">cv. Nipponbare</strain>
    </source>
</reference>
<feature type="compositionally biased region" description="Polar residues" evidence="1">
    <location>
        <begin position="1"/>
        <end position="11"/>
    </location>
</feature>
<evidence type="ECO:0000313" key="3">
    <source>
        <dbReference type="Proteomes" id="UP000059680"/>
    </source>
</evidence>
<reference evidence="2 3" key="3">
    <citation type="journal article" date="2013" name="Rice">
        <title>Improvement of the Oryza sativa Nipponbare reference genome using next generation sequence and optical map data.</title>
        <authorList>
            <person name="Kawahara Y."/>
            <person name="de la Bastide M."/>
            <person name="Hamilton J.P."/>
            <person name="Kanamori H."/>
            <person name="McCombie W.R."/>
            <person name="Ouyang S."/>
            <person name="Schwartz D.C."/>
            <person name="Tanaka T."/>
            <person name="Wu J."/>
            <person name="Zhou S."/>
            <person name="Childs K.L."/>
            <person name="Davidson R.M."/>
            <person name="Lin H."/>
            <person name="Quesada-Ocampo L."/>
            <person name="Vaillancourt B."/>
            <person name="Sakai H."/>
            <person name="Lee S.S."/>
            <person name="Kim J."/>
            <person name="Numa H."/>
            <person name="Itoh T."/>
            <person name="Buell C.R."/>
            <person name="Matsumoto T."/>
        </authorList>
    </citation>
    <scope>NUCLEOTIDE SEQUENCE [LARGE SCALE GENOMIC DNA]</scope>
    <source>
        <strain evidence="3">cv. Nipponbare</strain>
    </source>
</reference>
<dbReference type="Proteomes" id="UP000059680">
    <property type="component" value="Chromosome 7"/>
</dbReference>
<proteinExistence type="predicted"/>
<protein>
    <submittedName>
        <fullName evidence="2">Os07g0248150 protein</fullName>
    </submittedName>
</protein>
<keyword evidence="3" id="KW-1185">Reference proteome</keyword>
<dbReference type="InParanoid" id="A0A0P0X4R7"/>
<dbReference type="PaxDb" id="39947-A0A0P0X4R7"/>
<feature type="region of interest" description="Disordered" evidence="1">
    <location>
        <begin position="1"/>
        <end position="33"/>
    </location>
</feature>
<accession>A0A0P0X4R7</accession>